<evidence type="ECO:0000259" key="2">
    <source>
        <dbReference type="Pfam" id="PF00561"/>
    </source>
</evidence>
<gene>
    <name evidence="3" type="ORF">GZA08_08140</name>
</gene>
<proteinExistence type="predicted"/>
<accession>A0A6B2JRW2</accession>
<protein>
    <submittedName>
        <fullName evidence="3">Alpha/beta hydrolase</fullName>
    </submittedName>
</protein>
<dbReference type="AlphaFoldDB" id="A0A6B2JRW2"/>
<name>A0A6B2JRW2_9RHOB</name>
<keyword evidence="1 3" id="KW-0378">Hydrolase</keyword>
<dbReference type="Pfam" id="PF00561">
    <property type="entry name" value="Abhydrolase_1"/>
    <property type="match status" value="1"/>
</dbReference>
<dbReference type="Proteomes" id="UP000474757">
    <property type="component" value="Unassembled WGS sequence"/>
</dbReference>
<dbReference type="PANTHER" id="PTHR43798:SF31">
    <property type="entry name" value="AB HYDROLASE SUPERFAMILY PROTEIN YCLE"/>
    <property type="match status" value="1"/>
</dbReference>
<keyword evidence="4" id="KW-1185">Reference proteome</keyword>
<dbReference type="EMBL" id="JAAGAB010000002">
    <property type="protein sequence ID" value="NDV00938.1"/>
    <property type="molecule type" value="Genomic_DNA"/>
</dbReference>
<dbReference type="SUPFAM" id="SSF53474">
    <property type="entry name" value="alpha/beta-Hydrolases"/>
    <property type="match status" value="1"/>
</dbReference>
<dbReference type="RefSeq" id="WP_163891965.1">
    <property type="nucleotide sequence ID" value="NZ_JAAFYS010000002.1"/>
</dbReference>
<dbReference type="GO" id="GO:0016787">
    <property type="term" value="F:hydrolase activity"/>
    <property type="evidence" value="ECO:0007669"/>
    <property type="project" value="UniProtKB-KW"/>
</dbReference>
<dbReference type="Gene3D" id="3.40.50.1820">
    <property type="entry name" value="alpha/beta hydrolase"/>
    <property type="match status" value="1"/>
</dbReference>
<dbReference type="InterPro" id="IPR000073">
    <property type="entry name" value="AB_hydrolase_1"/>
</dbReference>
<evidence type="ECO:0000256" key="1">
    <source>
        <dbReference type="ARBA" id="ARBA00022801"/>
    </source>
</evidence>
<sequence>MPRFSAADGIELHYLEESPAGGGTGAPPLVMLPGWSMSAGAFRAQLGHFGQSRRCIALDPRSHGASTDTTSGNDYATLAGDVAALVAHLGLGRIALMAWSFGSVAAWEFVARQGTEALSSLIIIDEPPAPMLGGPEDWTSIKPADVAAFQRDGLVSDAAKRALFEGIARHYYPDDPAEAEWFASLADGCPHWAALLYNADGMFADCRAAARAADAALPTLTFIGDYAAERALPYMARELPGTQTAVLPGHSMHITHPGAFNARLESFLADAEERAGQAASSQA</sequence>
<reference evidence="3 4" key="1">
    <citation type="submission" date="2020-02" db="EMBL/GenBank/DDBJ databases">
        <title>Pseudoroseicyclus tamarix, sp. nov., isolated from offshore sediment of a Tamarix chinensis forest.</title>
        <authorList>
            <person name="Gai Y."/>
        </authorList>
    </citation>
    <scope>NUCLEOTIDE SEQUENCE [LARGE SCALE GENOMIC DNA]</scope>
    <source>
        <strain evidence="3 4">CLL3-39</strain>
    </source>
</reference>
<evidence type="ECO:0000313" key="4">
    <source>
        <dbReference type="Proteomes" id="UP000474757"/>
    </source>
</evidence>
<feature type="domain" description="AB hydrolase-1" evidence="2">
    <location>
        <begin position="27"/>
        <end position="151"/>
    </location>
</feature>
<evidence type="ECO:0000313" key="3">
    <source>
        <dbReference type="EMBL" id="NDV00938.1"/>
    </source>
</evidence>
<comment type="caution">
    <text evidence="3">The sequence shown here is derived from an EMBL/GenBank/DDBJ whole genome shotgun (WGS) entry which is preliminary data.</text>
</comment>
<organism evidence="3 4">
    <name type="scientific">Pseudoroseicyclus tamaricis</name>
    <dbReference type="NCBI Taxonomy" id="2705421"/>
    <lineage>
        <taxon>Bacteria</taxon>
        <taxon>Pseudomonadati</taxon>
        <taxon>Pseudomonadota</taxon>
        <taxon>Alphaproteobacteria</taxon>
        <taxon>Rhodobacterales</taxon>
        <taxon>Paracoccaceae</taxon>
        <taxon>Pseudoroseicyclus</taxon>
    </lineage>
</organism>
<dbReference type="PANTHER" id="PTHR43798">
    <property type="entry name" value="MONOACYLGLYCEROL LIPASE"/>
    <property type="match status" value="1"/>
</dbReference>
<dbReference type="GO" id="GO:0016020">
    <property type="term" value="C:membrane"/>
    <property type="evidence" value="ECO:0007669"/>
    <property type="project" value="TreeGrafter"/>
</dbReference>
<dbReference type="InterPro" id="IPR029058">
    <property type="entry name" value="AB_hydrolase_fold"/>
</dbReference>
<dbReference type="InterPro" id="IPR050266">
    <property type="entry name" value="AB_hydrolase_sf"/>
</dbReference>